<dbReference type="Pfam" id="PF02687">
    <property type="entry name" value="FtsX"/>
    <property type="match status" value="1"/>
</dbReference>
<feature type="transmembrane region" description="Helical" evidence="7">
    <location>
        <begin position="21"/>
        <end position="41"/>
    </location>
</feature>
<name>A0A6B1DWG3_9CHLR</name>
<sequence length="414" mass="45214">MIFGEIIRIALRALTVNKLRSLLTMLGIIIGISTATVLISAGQAVERYIYDLFAGIGTNVLFVVPGQLTENQDPTAEPRFGELTLSDARALSNPLLVPDMVMVAPEADAKATIVRGDEALEVDLIAIAPQHKDIRGWDTQIGEFFSQVDMDSRRRVAILGQTAFQSLYSPNENPLDTQIRVDGVVFNVVGVMNEIGMSQFGNRDNSVFLPFTTAMDRVLDWKTTRGDYKVTQILVSVSSEDRMAQAQIDIEEALRERHRIDYFEEDDFSVISQTDFIGVFGDITAVVTVFLGAISFVSLLVGGIGIMNIMLVSVAERTREIGLRKAIGARRRDILQQFLAEAIFLSVLGGIFGMALGALVMRAADSQITALQLTLRVSTVAGVVAFCMATGILFGFWPAVQASRLSPISALRSE</sequence>
<evidence type="ECO:0000256" key="4">
    <source>
        <dbReference type="ARBA" id="ARBA00022989"/>
    </source>
</evidence>
<evidence type="ECO:0000256" key="1">
    <source>
        <dbReference type="ARBA" id="ARBA00004651"/>
    </source>
</evidence>
<proteinExistence type="inferred from homology"/>
<accession>A0A6B1DWG3</accession>
<comment type="caution">
    <text evidence="10">The sequence shown here is derived from an EMBL/GenBank/DDBJ whole genome shotgun (WGS) entry which is preliminary data.</text>
</comment>
<feature type="transmembrane region" description="Helical" evidence="7">
    <location>
        <begin position="289"/>
        <end position="315"/>
    </location>
</feature>
<dbReference type="PANTHER" id="PTHR30572">
    <property type="entry name" value="MEMBRANE COMPONENT OF TRANSPORTER-RELATED"/>
    <property type="match status" value="1"/>
</dbReference>
<dbReference type="InterPro" id="IPR025857">
    <property type="entry name" value="MacB_PCD"/>
</dbReference>
<dbReference type="PANTHER" id="PTHR30572:SF4">
    <property type="entry name" value="ABC TRANSPORTER PERMEASE YTRF"/>
    <property type="match status" value="1"/>
</dbReference>
<evidence type="ECO:0000313" key="10">
    <source>
        <dbReference type="EMBL" id="MYD91578.1"/>
    </source>
</evidence>
<evidence type="ECO:0000256" key="6">
    <source>
        <dbReference type="ARBA" id="ARBA00038076"/>
    </source>
</evidence>
<evidence type="ECO:0000256" key="5">
    <source>
        <dbReference type="ARBA" id="ARBA00023136"/>
    </source>
</evidence>
<keyword evidence="2" id="KW-1003">Cell membrane</keyword>
<dbReference type="GO" id="GO:0005886">
    <property type="term" value="C:plasma membrane"/>
    <property type="evidence" value="ECO:0007669"/>
    <property type="project" value="UniProtKB-SubCell"/>
</dbReference>
<keyword evidence="4 7" id="KW-1133">Transmembrane helix</keyword>
<feature type="domain" description="MacB-like periplasmic core" evidence="9">
    <location>
        <begin position="21"/>
        <end position="252"/>
    </location>
</feature>
<dbReference type="AlphaFoldDB" id="A0A6B1DWG3"/>
<feature type="domain" description="ABC3 transporter permease C-terminal" evidence="8">
    <location>
        <begin position="293"/>
        <end position="407"/>
    </location>
</feature>
<evidence type="ECO:0000256" key="2">
    <source>
        <dbReference type="ARBA" id="ARBA00022475"/>
    </source>
</evidence>
<protein>
    <submittedName>
        <fullName evidence="10">FtsX-like permease family protein</fullName>
    </submittedName>
</protein>
<feature type="transmembrane region" description="Helical" evidence="7">
    <location>
        <begin position="380"/>
        <end position="400"/>
    </location>
</feature>
<evidence type="ECO:0000256" key="7">
    <source>
        <dbReference type="SAM" id="Phobius"/>
    </source>
</evidence>
<gene>
    <name evidence="10" type="ORF">F4Y08_14820</name>
</gene>
<organism evidence="10">
    <name type="scientific">Caldilineaceae bacterium SB0662_bin_9</name>
    <dbReference type="NCBI Taxonomy" id="2605258"/>
    <lineage>
        <taxon>Bacteria</taxon>
        <taxon>Bacillati</taxon>
        <taxon>Chloroflexota</taxon>
        <taxon>Caldilineae</taxon>
        <taxon>Caldilineales</taxon>
        <taxon>Caldilineaceae</taxon>
    </lineage>
</organism>
<comment type="subcellular location">
    <subcellularLocation>
        <location evidence="1">Cell membrane</location>
        <topology evidence="1">Multi-pass membrane protein</topology>
    </subcellularLocation>
</comment>
<keyword evidence="5 7" id="KW-0472">Membrane</keyword>
<evidence type="ECO:0000259" key="8">
    <source>
        <dbReference type="Pfam" id="PF02687"/>
    </source>
</evidence>
<dbReference type="Pfam" id="PF12704">
    <property type="entry name" value="MacB_PCD"/>
    <property type="match status" value="1"/>
</dbReference>
<dbReference type="InterPro" id="IPR003838">
    <property type="entry name" value="ABC3_permease_C"/>
</dbReference>
<feature type="transmembrane region" description="Helical" evidence="7">
    <location>
        <begin position="338"/>
        <end position="360"/>
    </location>
</feature>
<dbReference type="InterPro" id="IPR050250">
    <property type="entry name" value="Macrolide_Exporter_MacB"/>
</dbReference>
<reference evidence="10" key="1">
    <citation type="submission" date="2019-09" db="EMBL/GenBank/DDBJ databases">
        <title>Characterisation of the sponge microbiome using genome-centric metagenomics.</title>
        <authorList>
            <person name="Engelberts J.P."/>
            <person name="Robbins S.J."/>
            <person name="De Goeij J.M."/>
            <person name="Aranda M."/>
            <person name="Bell S.C."/>
            <person name="Webster N.S."/>
        </authorList>
    </citation>
    <scope>NUCLEOTIDE SEQUENCE</scope>
    <source>
        <strain evidence="10">SB0662_bin_9</strain>
    </source>
</reference>
<comment type="similarity">
    <text evidence="6">Belongs to the ABC-4 integral membrane protein family.</text>
</comment>
<keyword evidence="3 7" id="KW-0812">Transmembrane</keyword>
<evidence type="ECO:0000259" key="9">
    <source>
        <dbReference type="Pfam" id="PF12704"/>
    </source>
</evidence>
<dbReference type="GO" id="GO:0022857">
    <property type="term" value="F:transmembrane transporter activity"/>
    <property type="evidence" value="ECO:0007669"/>
    <property type="project" value="TreeGrafter"/>
</dbReference>
<evidence type="ECO:0000256" key="3">
    <source>
        <dbReference type="ARBA" id="ARBA00022692"/>
    </source>
</evidence>
<dbReference type="EMBL" id="VXPY01000103">
    <property type="protein sequence ID" value="MYD91578.1"/>
    <property type="molecule type" value="Genomic_DNA"/>
</dbReference>